<gene>
    <name evidence="1" type="ORF">BZG01_18280</name>
</gene>
<comment type="caution">
    <text evidence="1">The sequence shown here is derived from an EMBL/GenBank/DDBJ whole genome shotgun (WGS) entry which is preliminary data.</text>
</comment>
<protein>
    <submittedName>
        <fullName evidence="1">Uncharacterized protein</fullName>
    </submittedName>
</protein>
<evidence type="ECO:0000313" key="1">
    <source>
        <dbReference type="EMBL" id="PKQ61955.1"/>
    </source>
</evidence>
<dbReference type="EMBL" id="MVDE01000039">
    <property type="protein sequence ID" value="PKQ61955.1"/>
    <property type="molecule type" value="Genomic_DNA"/>
</dbReference>
<accession>A0A2N3HV56</accession>
<dbReference type="Proteomes" id="UP000233618">
    <property type="component" value="Unassembled WGS sequence"/>
</dbReference>
<dbReference type="InterPro" id="IPR046228">
    <property type="entry name" value="DUF6261"/>
</dbReference>
<sequence length="246" mass="28290">MNQQLLAHAKAIEVGMIAIAIVDFWKMKKPKINDHLHLNLEELNIQNKILQDSFGTVRNGAYTLEMKKLNSQIASLFVGLKYMIKAYLHHPDKEIVNSAGRVWGQLAAIGADTHKKNLEKKISGLQILIERLLSGKLKPDTDKLKGIEKYLTVLHLSLDQLTALYRLTNNEQVKRKQSVQTTAQAHKVHRILNDDIFPFLFTFRQVDPDNYGPLARLAEIELADINKVIRARRTRWANRKKEDERI</sequence>
<reference evidence="1 2" key="1">
    <citation type="journal article" date="2017" name="Front. Microbiol.">
        <title>Labilibaculum manganireducens gen. nov., sp. nov. and Labilibaculum filiforme sp. nov., Novel Bacteroidetes Isolated from Subsurface Sediments of the Baltic Sea.</title>
        <authorList>
            <person name="Vandieken V."/>
            <person name="Marshall I.P."/>
            <person name="Niemann H."/>
            <person name="Engelen B."/>
            <person name="Cypionka H."/>
        </authorList>
    </citation>
    <scope>NUCLEOTIDE SEQUENCE [LARGE SCALE GENOMIC DNA]</scope>
    <source>
        <strain evidence="1 2">59.10-2M</strain>
    </source>
</reference>
<evidence type="ECO:0000313" key="2">
    <source>
        <dbReference type="Proteomes" id="UP000233618"/>
    </source>
</evidence>
<keyword evidence="2" id="KW-1185">Reference proteome</keyword>
<proteinExistence type="predicted"/>
<organism evidence="1 2">
    <name type="scientific">Labilibaculum manganireducens</name>
    <dbReference type="NCBI Taxonomy" id="1940525"/>
    <lineage>
        <taxon>Bacteria</taxon>
        <taxon>Pseudomonadati</taxon>
        <taxon>Bacteroidota</taxon>
        <taxon>Bacteroidia</taxon>
        <taxon>Marinilabiliales</taxon>
        <taxon>Marinifilaceae</taxon>
        <taxon>Labilibaculum</taxon>
    </lineage>
</organism>
<dbReference type="RefSeq" id="WP_101311296.1">
    <property type="nucleotide sequence ID" value="NZ_MVDE01000039.1"/>
</dbReference>
<dbReference type="AlphaFoldDB" id="A0A2N3HV56"/>
<name>A0A2N3HV56_9BACT</name>
<dbReference type="Pfam" id="PF19775">
    <property type="entry name" value="DUF6261"/>
    <property type="match status" value="1"/>
</dbReference>